<evidence type="ECO:0000313" key="1">
    <source>
        <dbReference type="EMBL" id="KAF5796528.1"/>
    </source>
</evidence>
<dbReference type="Proteomes" id="UP000215914">
    <property type="component" value="Unassembled WGS sequence"/>
</dbReference>
<comment type="caution">
    <text evidence="1">The sequence shown here is derived from an EMBL/GenBank/DDBJ whole genome shotgun (WGS) entry which is preliminary data.</text>
</comment>
<gene>
    <name evidence="1" type="ORF">HanXRQr2_Chr08g0352581</name>
</gene>
<proteinExistence type="predicted"/>
<dbReference type="Gramene" id="mRNA:HanXRQr2_Chr08g0352581">
    <property type="protein sequence ID" value="mRNA:HanXRQr2_Chr08g0352581"/>
    <property type="gene ID" value="HanXRQr2_Chr08g0352581"/>
</dbReference>
<reference evidence="1" key="1">
    <citation type="journal article" date="2017" name="Nature">
        <title>The sunflower genome provides insights into oil metabolism, flowering and Asterid evolution.</title>
        <authorList>
            <person name="Badouin H."/>
            <person name="Gouzy J."/>
            <person name="Grassa C.J."/>
            <person name="Murat F."/>
            <person name="Staton S.E."/>
            <person name="Cottret L."/>
            <person name="Lelandais-Briere C."/>
            <person name="Owens G.L."/>
            <person name="Carrere S."/>
            <person name="Mayjonade B."/>
            <person name="Legrand L."/>
            <person name="Gill N."/>
            <person name="Kane N.C."/>
            <person name="Bowers J.E."/>
            <person name="Hubner S."/>
            <person name="Bellec A."/>
            <person name="Berard A."/>
            <person name="Berges H."/>
            <person name="Blanchet N."/>
            <person name="Boniface M.C."/>
            <person name="Brunel D."/>
            <person name="Catrice O."/>
            <person name="Chaidir N."/>
            <person name="Claudel C."/>
            <person name="Donnadieu C."/>
            <person name="Faraut T."/>
            <person name="Fievet G."/>
            <person name="Helmstetter N."/>
            <person name="King M."/>
            <person name="Knapp S.J."/>
            <person name="Lai Z."/>
            <person name="Le Paslier M.C."/>
            <person name="Lippi Y."/>
            <person name="Lorenzon L."/>
            <person name="Mandel J.R."/>
            <person name="Marage G."/>
            <person name="Marchand G."/>
            <person name="Marquand E."/>
            <person name="Bret-Mestries E."/>
            <person name="Morien E."/>
            <person name="Nambeesan S."/>
            <person name="Nguyen T."/>
            <person name="Pegot-Espagnet P."/>
            <person name="Pouilly N."/>
            <person name="Raftis F."/>
            <person name="Sallet E."/>
            <person name="Schiex T."/>
            <person name="Thomas J."/>
            <person name="Vandecasteele C."/>
            <person name="Vares D."/>
            <person name="Vear F."/>
            <person name="Vautrin S."/>
            <person name="Crespi M."/>
            <person name="Mangin B."/>
            <person name="Burke J.M."/>
            <person name="Salse J."/>
            <person name="Munos S."/>
            <person name="Vincourt P."/>
            <person name="Rieseberg L.H."/>
            <person name="Langlade N.B."/>
        </authorList>
    </citation>
    <scope>NUCLEOTIDE SEQUENCE</scope>
    <source>
        <tissue evidence="1">Leaves</tissue>
    </source>
</reference>
<dbReference type="EMBL" id="MNCJ02000323">
    <property type="protein sequence ID" value="KAF5796528.1"/>
    <property type="molecule type" value="Genomic_DNA"/>
</dbReference>
<reference evidence="1" key="2">
    <citation type="submission" date="2020-06" db="EMBL/GenBank/DDBJ databases">
        <title>Helianthus annuus Genome sequencing and assembly Release 2.</title>
        <authorList>
            <person name="Gouzy J."/>
            <person name="Langlade N."/>
            <person name="Munos S."/>
        </authorList>
    </citation>
    <scope>NUCLEOTIDE SEQUENCE</scope>
    <source>
        <tissue evidence="1">Leaves</tissue>
    </source>
</reference>
<protein>
    <submittedName>
        <fullName evidence="1">Uncharacterized protein</fullName>
    </submittedName>
</protein>
<sequence>MGEMTVGPIEALYMDEIHEGNRLFIQRKTCILLEMKRLVVYAILSYLIIPYSFDET</sequence>
<keyword evidence="2" id="KW-1185">Reference proteome</keyword>
<evidence type="ECO:0000313" key="2">
    <source>
        <dbReference type="Proteomes" id="UP000215914"/>
    </source>
</evidence>
<name>A0A9K3IGL1_HELAN</name>
<organism evidence="1 2">
    <name type="scientific">Helianthus annuus</name>
    <name type="common">Common sunflower</name>
    <dbReference type="NCBI Taxonomy" id="4232"/>
    <lineage>
        <taxon>Eukaryota</taxon>
        <taxon>Viridiplantae</taxon>
        <taxon>Streptophyta</taxon>
        <taxon>Embryophyta</taxon>
        <taxon>Tracheophyta</taxon>
        <taxon>Spermatophyta</taxon>
        <taxon>Magnoliopsida</taxon>
        <taxon>eudicotyledons</taxon>
        <taxon>Gunneridae</taxon>
        <taxon>Pentapetalae</taxon>
        <taxon>asterids</taxon>
        <taxon>campanulids</taxon>
        <taxon>Asterales</taxon>
        <taxon>Asteraceae</taxon>
        <taxon>Asteroideae</taxon>
        <taxon>Heliantheae alliance</taxon>
        <taxon>Heliantheae</taxon>
        <taxon>Helianthus</taxon>
    </lineage>
</organism>
<dbReference type="AlphaFoldDB" id="A0A9K3IGL1"/>
<accession>A0A9K3IGL1</accession>